<proteinExistence type="predicted"/>
<gene>
    <name evidence="1" type="ORF">R3P38DRAFT_3379782</name>
</gene>
<comment type="caution">
    <text evidence="1">The sequence shown here is derived from an EMBL/GenBank/DDBJ whole genome shotgun (WGS) entry which is preliminary data.</text>
</comment>
<dbReference type="Proteomes" id="UP001362999">
    <property type="component" value="Unassembled WGS sequence"/>
</dbReference>
<evidence type="ECO:0000313" key="1">
    <source>
        <dbReference type="EMBL" id="KAK6971394.1"/>
    </source>
</evidence>
<protein>
    <submittedName>
        <fullName evidence="1">Uncharacterized protein</fullName>
    </submittedName>
</protein>
<dbReference type="AlphaFoldDB" id="A0AAV9Z607"/>
<sequence>MCYLRVNTARDGTPILLQDLQFTGGLRGDIVDKYSLLNDNGEANSKGVAATLAQKTPSFGLYLNHGFLPPLNVGDSAAAHAQHRLVPSANRGDGDVIAKSDCGEVFSLTGRIAPPKTKVVYSGVRCQISSRSGVSKRNGHPRTDKEGSSIAGMCSLRLRSAVHPFFSRLHIHSFAMIHRLCLSVPIIKVGVWTIIGGRANGPARKGDDHNDRTGLHGLFYIPISLCSNLE</sequence>
<keyword evidence="2" id="KW-1185">Reference proteome</keyword>
<accession>A0AAV9Z607</accession>
<name>A0AAV9Z607_9AGAR</name>
<organism evidence="1 2">
    <name type="scientific">Favolaschia claudopus</name>
    <dbReference type="NCBI Taxonomy" id="2862362"/>
    <lineage>
        <taxon>Eukaryota</taxon>
        <taxon>Fungi</taxon>
        <taxon>Dikarya</taxon>
        <taxon>Basidiomycota</taxon>
        <taxon>Agaricomycotina</taxon>
        <taxon>Agaricomycetes</taxon>
        <taxon>Agaricomycetidae</taxon>
        <taxon>Agaricales</taxon>
        <taxon>Marasmiineae</taxon>
        <taxon>Mycenaceae</taxon>
        <taxon>Favolaschia</taxon>
    </lineage>
</organism>
<evidence type="ECO:0000313" key="2">
    <source>
        <dbReference type="Proteomes" id="UP001362999"/>
    </source>
</evidence>
<dbReference type="EMBL" id="JAWWNJ010000213">
    <property type="protein sequence ID" value="KAK6971394.1"/>
    <property type="molecule type" value="Genomic_DNA"/>
</dbReference>
<feature type="non-terminal residue" evidence="1">
    <location>
        <position position="230"/>
    </location>
</feature>
<reference evidence="1 2" key="1">
    <citation type="journal article" date="2024" name="J Genomics">
        <title>Draft genome sequencing and assembly of Favolaschia claudopus CIRM-BRFM 2984 isolated from oak limbs.</title>
        <authorList>
            <person name="Navarro D."/>
            <person name="Drula E."/>
            <person name="Chaduli D."/>
            <person name="Cazenave R."/>
            <person name="Ahrendt S."/>
            <person name="Wang J."/>
            <person name="Lipzen A."/>
            <person name="Daum C."/>
            <person name="Barry K."/>
            <person name="Grigoriev I.V."/>
            <person name="Favel A."/>
            <person name="Rosso M.N."/>
            <person name="Martin F."/>
        </authorList>
    </citation>
    <scope>NUCLEOTIDE SEQUENCE [LARGE SCALE GENOMIC DNA]</scope>
    <source>
        <strain evidence="1 2">CIRM-BRFM 2984</strain>
    </source>
</reference>